<keyword evidence="8" id="KW-0624">Polysaccharide degradation</keyword>
<dbReference type="Proteomes" id="UP000277580">
    <property type="component" value="Unassembled WGS sequence"/>
</dbReference>
<dbReference type="InterPro" id="IPR011583">
    <property type="entry name" value="Chitinase_II/V-like_cat"/>
</dbReference>
<dbReference type="GO" id="GO:0008843">
    <property type="term" value="F:endochitinase activity"/>
    <property type="evidence" value="ECO:0007669"/>
    <property type="project" value="UniProtKB-EC"/>
</dbReference>
<dbReference type="FunFam" id="3.10.50.10:FF:000009">
    <property type="entry name" value="CTS2p putative chitinase"/>
    <property type="match status" value="1"/>
</dbReference>
<dbReference type="Gene3D" id="3.20.20.80">
    <property type="entry name" value="Glycosidases"/>
    <property type="match status" value="1"/>
</dbReference>
<dbReference type="EMBL" id="ML119145">
    <property type="protein sequence ID" value="RPB10178.1"/>
    <property type="molecule type" value="Genomic_DNA"/>
</dbReference>
<evidence type="ECO:0000256" key="9">
    <source>
        <dbReference type="RuleBase" id="RU000489"/>
    </source>
</evidence>
<name>A0A3N4KL93_9PEZI</name>
<dbReference type="InterPro" id="IPR001579">
    <property type="entry name" value="Glyco_hydro_18_chit_AS"/>
</dbReference>
<reference evidence="11 12" key="1">
    <citation type="journal article" date="2018" name="Nat. Ecol. Evol.">
        <title>Pezizomycetes genomes reveal the molecular basis of ectomycorrhizal truffle lifestyle.</title>
        <authorList>
            <person name="Murat C."/>
            <person name="Payen T."/>
            <person name="Noel B."/>
            <person name="Kuo A."/>
            <person name="Morin E."/>
            <person name="Chen J."/>
            <person name="Kohler A."/>
            <person name="Krizsan K."/>
            <person name="Balestrini R."/>
            <person name="Da Silva C."/>
            <person name="Montanini B."/>
            <person name="Hainaut M."/>
            <person name="Levati E."/>
            <person name="Barry K.W."/>
            <person name="Belfiori B."/>
            <person name="Cichocki N."/>
            <person name="Clum A."/>
            <person name="Dockter R.B."/>
            <person name="Fauchery L."/>
            <person name="Guy J."/>
            <person name="Iotti M."/>
            <person name="Le Tacon F."/>
            <person name="Lindquist E.A."/>
            <person name="Lipzen A."/>
            <person name="Malagnac F."/>
            <person name="Mello A."/>
            <person name="Molinier V."/>
            <person name="Miyauchi S."/>
            <person name="Poulain J."/>
            <person name="Riccioni C."/>
            <person name="Rubini A."/>
            <person name="Sitrit Y."/>
            <person name="Splivallo R."/>
            <person name="Traeger S."/>
            <person name="Wang M."/>
            <person name="Zifcakova L."/>
            <person name="Wipf D."/>
            <person name="Zambonelli A."/>
            <person name="Paolocci F."/>
            <person name="Nowrousian M."/>
            <person name="Ottonello S."/>
            <person name="Baldrian P."/>
            <person name="Spatafora J.W."/>
            <person name="Henrissat B."/>
            <person name="Nagy L.G."/>
            <person name="Aury J.M."/>
            <person name="Wincker P."/>
            <person name="Grigoriev I.V."/>
            <person name="Bonfante P."/>
            <person name="Martin F.M."/>
        </authorList>
    </citation>
    <scope>NUCLEOTIDE SEQUENCE [LARGE SCALE GENOMIC DNA]</scope>
    <source>
        <strain evidence="11 12">CCBAS932</strain>
    </source>
</reference>
<dbReference type="SUPFAM" id="SSF54556">
    <property type="entry name" value="Chitinase insertion domain"/>
    <property type="match status" value="1"/>
</dbReference>
<comment type="catalytic activity">
    <reaction evidence="1">
        <text>Random endo-hydrolysis of N-acetyl-beta-D-glucosaminide (1-&gt;4)-beta-linkages in chitin and chitodextrins.</text>
        <dbReference type="EC" id="3.2.1.14"/>
    </reaction>
</comment>
<evidence type="ECO:0000256" key="6">
    <source>
        <dbReference type="ARBA" id="ARBA00023277"/>
    </source>
</evidence>
<dbReference type="GO" id="GO:0000272">
    <property type="term" value="P:polysaccharide catabolic process"/>
    <property type="evidence" value="ECO:0007669"/>
    <property type="project" value="UniProtKB-KW"/>
</dbReference>
<dbReference type="GO" id="GO:0006032">
    <property type="term" value="P:chitin catabolic process"/>
    <property type="evidence" value="ECO:0007669"/>
    <property type="project" value="UniProtKB-KW"/>
</dbReference>
<keyword evidence="12" id="KW-1185">Reference proteome</keyword>
<proteinExistence type="inferred from homology"/>
<dbReference type="GO" id="GO:0008061">
    <property type="term" value="F:chitin binding"/>
    <property type="evidence" value="ECO:0007669"/>
    <property type="project" value="InterPro"/>
</dbReference>
<dbReference type="Pfam" id="PF00704">
    <property type="entry name" value="Glyco_hydro_18"/>
    <property type="match status" value="1"/>
</dbReference>
<dbReference type="FunCoup" id="A0A3N4KL93">
    <property type="interactions" value="572"/>
</dbReference>
<dbReference type="InParanoid" id="A0A3N4KL93"/>
<dbReference type="STRING" id="1392247.A0A3N4KL93"/>
<keyword evidence="7 9" id="KW-0326">Glycosidase</keyword>
<dbReference type="PANTHER" id="PTHR11177">
    <property type="entry name" value="CHITINASE"/>
    <property type="match status" value="1"/>
</dbReference>
<dbReference type="PRINTS" id="PR00551">
    <property type="entry name" value="2SGLOBULIN"/>
</dbReference>
<dbReference type="InterPro" id="IPR017853">
    <property type="entry name" value="GH"/>
</dbReference>
<dbReference type="PROSITE" id="PS01095">
    <property type="entry name" value="GH18_1"/>
    <property type="match status" value="1"/>
</dbReference>
<evidence type="ECO:0000313" key="11">
    <source>
        <dbReference type="EMBL" id="RPB10178.1"/>
    </source>
</evidence>
<dbReference type="GO" id="GO:0005576">
    <property type="term" value="C:extracellular region"/>
    <property type="evidence" value="ECO:0007669"/>
    <property type="project" value="TreeGrafter"/>
</dbReference>
<organism evidence="11 12">
    <name type="scientific">Morchella conica CCBAS932</name>
    <dbReference type="NCBI Taxonomy" id="1392247"/>
    <lineage>
        <taxon>Eukaryota</taxon>
        <taxon>Fungi</taxon>
        <taxon>Dikarya</taxon>
        <taxon>Ascomycota</taxon>
        <taxon>Pezizomycotina</taxon>
        <taxon>Pezizomycetes</taxon>
        <taxon>Pezizales</taxon>
        <taxon>Morchellaceae</taxon>
        <taxon>Morchella</taxon>
    </lineage>
</organism>
<evidence type="ECO:0000313" key="12">
    <source>
        <dbReference type="Proteomes" id="UP000277580"/>
    </source>
</evidence>
<evidence type="ECO:0000256" key="5">
    <source>
        <dbReference type="ARBA" id="ARBA00023024"/>
    </source>
</evidence>
<keyword evidence="5" id="KW-0146">Chitin degradation</keyword>
<evidence type="ECO:0000256" key="2">
    <source>
        <dbReference type="ARBA" id="ARBA00008682"/>
    </source>
</evidence>
<evidence type="ECO:0000256" key="7">
    <source>
        <dbReference type="ARBA" id="ARBA00023295"/>
    </source>
</evidence>
<evidence type="ECO:0000256" key="1">
    <source>
        <dbReference type="ARBA" id="ARBA00000822"/>
    </source>
</evidence>
<dbReference type="EC" id="3.2.1.14" evidence="3"/>
<protein>
    <recommendedName>
        <fullName evidence="3">chitinase</fullName>
        <ecNumber evidence="3">3.2.1.14</ecNumber>
    </recommendedName>
</protein>
<dbReference type="PANTHER" id="PTHR11177:SF228">
    <property type="entry name" value="CHITINASE"/>
    <property type="match status" value="1"/>
</dbReference>
<evidence type="ECO:0000256" key="3">
    <source>
        <dbReference type="ARBA" id="ARBA00012729"/>
    </source>
</evidence>
<keyword evidence="4 9" id="KW-0378">Hydrolase</keyword>
<sequence>MSQNPGDQVPPPIPWYTHPRNFLKSHLAHLGDHLGGHIHPHHTPEPLRIYANGVYYPNWRIYKNEPPSSLTLGLISHVFYSFAWVKPCGTVYLSDEWADSQIDVDGTKGCLRSFQELKAKHGHLKVILSIGGGGKGSDNFAAVAARQEAREKFASTARELVVEYGLDGIDIDWEHPADLKQGRDYISLLESIRRWLPAPQYILTSALPAGEWALQNIDLSIAHHYLDFINLMSYDFSGPWVPSSGHQAQLFSPRRAHCDAAKLSAHSAISYLRSKSVPAAKILMGIPAYGRSFLGCHNIGQKFSGSAGEEGTFEYKDLPRPGATEYVDSTLGAAFCVGGDGGFITYDNPETAKMKAQYAKENGLGGVFFWTGTADVKGPRSLIEATFSCLHSG</sequence>
<dbReference type="Gene3D" id="3.10.50.10">
    <property type="match status" value="1"/>
</dbReference>
<accession>A0A3N4KL93</accession>
<dbReference type="SUPFAM" id="SSF51445">
    <property type="entry name" value="(Trans)glycosidases"/>
    <property type="match status" value="1"/>
</dbReference>
<evidence type="ECO:0000259" key="10">
    <source>
        <dbReference type="PROSITE" id="PS51910"/>
    </source>
</evidence>
<dbReference type="InterPro" id="IPR000677">
    <property type="entry name" value="Chitinase-like"/>
</dbReference>
<dbReference type="OrthoDB" id="76388at2759"/>
<evidence type="ECO:0000256" key="8">
    <source>
        <dbReference type="ARBA" id="ARBA00023326"/>
    </source>
</evidence>
<comment type="similarity">
    <text evidence="2">Belongs to the glycosyl hydrolase 18 family. Chitinase class V subfamily.</text>
</comment>
<gene>
    <name evidence="11" type="ORF">P167DRAFT_559874</name>
</gene>
<dbReference type="SMART" id="SM00636">
    <property type="entry name" value="Glyco_18"/>
    <property type="match status" value="1"/>
</dbReference>
<dbReference type="PROSITE" id="PS51910">
    <property type="entry name" value="GH18_2"/>
    <property type="match status" value="1"/>
</dbReference>
<evidence type="ECO:0000256" key="4">
    <source>
        <dbReference type="ARBA" id="ARBA00022801"/>
    </source>
</evidence>
<dbReference type="InterPro" id="IPR050314">
    <property type="entry name" value="Glycosyl_Hydrlase_18"/>
</dbReference>
<dbReference type="InterPro" id="IPR001223">
    <property type="entry name" value="Glyco_hydro18_cat"/>
</dbReference>
<dbReference type="InterPro" id="IPR029070">
    <property type="entry name" value="Chitinase_insertion_sf"/>
</dbReference>
<dbReference type="AlphaFoldDB" id="A0A3N4KL93"/>
<keyword evidence="6" id="KW-0119">Carbohydrate metabolism</keyword>
<feature type="domain" description="GH18" evidence="10">
    <location>
        <begin position="50"/>
        <end position="393"/>
    </location>
</feature>